<evidence type="ECO:0000313" key="1">
    <source>
        <dbReference type="EMBL" id="RYB91669.1"/>
    </source>
</evidence>
<proteinExistence type="predicted"/>
<keyword evidence="2" id="KW-1185">Reference proteome</keyword>
<dbReference type="AlphaFoldDB" id="A0A4Q2RV10"/>
<organism evidence="1 2">
    <name type="scientific">Nocardioides oleivorans</name>
    <dbReference type="NCBI Taxonomy" id="273676"/>
    <lineage>
        <taxon>Bacteria</taxon>
        <taxon>Bacillati</taxon>
        <taxon>Actinomycetota</taxon>
        <taxon>Actinomycetes</taxon>
        <taxon>Propionibacteriales</taxon>
        <taxon>Nocardioidaceae</taxon>
        <taxon>Nocardioides</taxon>
    </lineage>
</organism>
<gene>
    <name evidence="1" type="ORF">EUA93_16050</name>
</gene>
<name>A0A4Q2RV10_9ACTN</name>
<dbReference type="EMBL" id="SDWT01000002">
    <property type="protein sequence ID" value="RYB91669.1"/>
    <property type="molecule type" value="Genomic_DNA"/>
</dbReference>
<dbReference type="Proteomes" id="UP000294071">
    <property type="component" value="Unassembled WGS sequence"/>
</dbReference>
<dbReference type="OrthoDB" id="8853249at2"/>
<sequence>MTQLRAVALARSFDPTPARSSSELLARQVLDPSRDDVTSEVVLVVAHDVRPGVDLDVGECDQWPAIRQRITDAAEPHEEGHP</sequence>
<accession>A0A4Q2RV10</accession>
<comment type="caution">
    <text evidence="1">The sequence shown here is derived from an EMBL/GenBank/DDBJ whole genome shotgun (WGS) entry which is preliminary data.</text>
</comment>
<protein>
    <submittedName>
        <fullName evidence="1">Uncharacterized protein</fullName>
    </submittedName>
</protein>
<evidence type="ECO:0000313" key="2">
    <source>
        <dbReference type="Proteomes" id="UP000294071"/>
    </source>
</evidence>
<reference evidence="1 2" key="1">
    <citation type="submission" date="2019-01" db="EMBL/GenBank/DDBJ databases">
        <title>Novel species of Nocardioides.</title>
        <authorList>
            <person name="Liu Q."/>
            <person name="Xin Y.-H."/>
        </authorList>
    </citation>
    <scope>NUCLEOTIDE SEQUENCE [LARGE SCALE GENOMIC DNA]</scope>
    <source>
        <strain evidence="1 2">CGMCC 4.6882</strain>
    </source>
</reference>
<dbReference type="RefSeq" id="WP_129401336.1">
    <property type="nucleotide sequence ID" value="NZ_SDWT01000002.1"/>
</dbReference>